<dbReference type="SUPFAM" id="SSF56112">
    <property type="entry name" value="Protein kinase-like (PK-like)"/>
    <property type="match status" value="1"/>
</dbReference>
<dbReference type="AlphaFoldDB" id="A0A0C2F7P2"/>
<evidence type="ECO:0000313" key="2">
    <source>
        <dbReference type="Proteomes" id="UP000031575"/>
    </source>
</evidence>
<dbReference type="EMBL" id="AWTV01000010">
    <property type="protein sequence ID" value="KIH87073.1"/>
    <property type="molecule type" value="Genomic_DNA"/>
</dbReference>
<dbReference type="Gene3D" id="3.90.1200.10">
    <property type="match status" value="1"/>
</dbReference>
<dbReference type="OrthoDB" id="10003767at2759"/>
<dbReference type="GeneID" id="63678318"/>
<proteinExistence type="predicted"/>
<organism evidence="1 2">
    <name type="scientific">Sporothrix brasiliensis 5110</name>
    <dbReference type="NCBI Taxonomy" id="1398154"/>
    <lineage>
        <taxon>Eukaryota</taxon>
        <taxon>Fungi</taxon>
        <taxon>Dikarya</taxon>
        <taxon>Ascomycota</taxon>
        <taxon>Pezizomycotina</taxon>
        <taxon>Sordariomycetes</taxon>
        <taxon>Sordariomycetidae</taxon>
        <taxon>Ophiostomatales</taxon>
        <taxon>Ophiostomataceae</taxon>
        <taxon>Sporothrix</taxon>
    </lineage>
</organism>
<evidence type="ECO:0000313" key="1">
    <source>
        <dbReference type="EMBL" id="KIH87073.1"/>
    </source>
</evidence>
<sequence>MSTEERLRVARKAEFEMQSEIATMAFLRVGCAFSFLEYIHGNTAEDVSKSYPGDHEGIPPQFETKFWRQFAHIMIQLASVRMPKIGSIVYDEKNAASFTVGPFVETGTGPYASPVEFYSSYPLALHKQLGEATSGQEEAIDTVRRITSTLAAAQTDTHVGFGLVNYDLNANNVLVDRDFNILAVIDWDSVIAAPDAALYRFPFLMGIGPAVPGAVTSQHPAIVRRQDSARRFAAVVEEVGHEQPPILTTRAGMKRAAFVFTKRGFFTKEAVAVRSLTYVKMKQDWVNDQWRAGLDWLDGQDDNAVVDFIFMLHSLWYEAIENFWYAGC</sequence>
<protein>
    <recommendedName>
        <fullName evidence="3">Aminoglycoside phosphotransferase domain-containing protein</fullName>
    </recommendedName>
</protein>
<name>A0A0C2F7P2_9PEZI</name>
<dbReference type="InterPro" id="IPR011009">
    <property type="entry name" value="Kinase-like_dom_sf"/>
</dbReference>
<dbReference type="PANTHER" id="PTHR21310">
    <property type="entry name" value="AMINOGLYCOSIDE PHOSPHOTRANSFERASE-RELATED-RELATED"/>
    <property type="match status" value="1"/>
</dbReference>
<dbReference type="PANTHER" id="PTHR21310:SF37">
    <property type="entry name" value="AMINOGLYCOSIDE PHOSPHOTRANSFERASE DOMAIN-CONTAINING PROTEIN"/>
    <property type="match status" value="1"/>
</dbReference>
<dbReference type="RefSeq" id="XP_040615083.1">
    <property type="nucleotide sequence ID" value="XM_040763397.1"/>
</dbReference>
<evidence type="ECO:0008006" key="3">
    <source>
        <dbReference type="Google" id="ProtNLM"/>
    </source>
</evidence>
<dbReference type="VEuPathDB" id="FungiDB:SPBR_05120"/>
<accession>A0A0C2F7P2</accession>
<reference evidence="1 2" key="1">
    <citation type="journal article" date="2014" name="BMC Genomics">
        <title>Comparative genomics of the major fungal agents of human and animal Sporotrichosis: Sporothrix schenckii and Sporothrix brasiliensis.</title>
        <authorList>
            <person name="Teixeira M.M."/>
            <person name="de Almeida L.G."/>
            <person name="Kubitschek-Barreira P."/>
            <person name="Alves F.L."/>
            <person name="Kioshima E.S."/>
            <person name="Abadio A.K."/>
            <person name="Fernandes L."/>
            <person name="Derengowski L.S."/>
            <person name="Ferreira K.S."/>
            <person name="Souza R.C."/>
            <person name="Ruiz J.C."/>
            <person name="de Andrade N.C."/>
            <person name="Paes H.C."/>
            <person name="Nicola A.M."/>
            <person name="Albuquerque P."/>
            <person name="Gerber A.L."/>
            <person name="Martins V.P."/>
            <person name="Peconick L.D."/>
            <person name="Neto A.V."/>
            <person name="Chaucanez C.B."/>
            <person name="Silva P.A."/>
            <person name="Cunha O.L."/>
            <person name="de Oliveira F.F."/>
            <person name="dos Santos T.C."/>
            <person name="Barros A.L."/>
            <person name="Soares M.A."/>
            <person name="de Oliveira L.M."/>
            <person name="Marini M.M."/>
            <person name="Villalobos-Duno H."/>
            <person name="Cunha M.M."/>
            <person name="de Hoog S."/>
            <person name="da Silveira J.F."/>
            <person name="Henrissat B."/>
            <person name="Nino-Vega G.A."/>
            <person name="Cisalpino P.S."/>
            <person name="Mora-Montes H.M."/>
            <person name="Almeida S.R."/>
            <person name="Stajich J.E."/>
            <person name="Lopes-Bezerra L.M."/>
            <person name="Vasconcelos A.T."/>
            <person name="Felipe M.S."/>
        </authorList>
    </citation>
    <scope>NUCLEOTIDE SEQUENCE [LARGE SCALE GENOMIC DNA]</scope>
    <source>
        <strain evidence="1 2">5110</strain>
    </source>
</reference>
<dbReference type="HOGENOM" id="CLU_053876_1_0_1"/>
<dbReference type="InterPro" id="IPR051678">
    <property type="entry name" value="AGP_Transferase"/>
</dbReference>
<keyword evidence="2" id="KW-1185">Reference proteome</keyword>
<gene>
    <name evidence="1" type="ORF">SPBR_05120</name>
</gene>
<dbReference type="Proteomes" id="UP000031575">
    <property type="component" value="Unassembled WGS sequence"/>
</dbReference>
<comment type="caution">
    <text evidence="1">The sequence shown here is derived from an EMBL/GenBank/DDBJ whole genome shotgun (WGS) entry which is preliminary data.</text>
</comment>